<comment type="caution">
    <text evidence="1">The sequence shown here is derived from an EMBL/GenBank/DDBJ whole genome shotgun (WGS) entry which is preliminary data.</text>
</comment>
<sequence>MSACSLKGELPTRYSILNEAAKRRITCLAYFYFFSPFQGGVTRTGTLDLAGRKARNRHEDVVAEGEDALKSGVGQRSPQVILKEITH</sequence>
<dbReference type="AlphaFoldDB" id="A0A9Q1G9C8"/>
<accession>A0A9Q1G9C8</accession>
<organism evidence="1 2">
    <name type="scientific">Synaphobranchus kaupii</name>
    <name type="common">Kaup's arrowtooth eel</name>
    <dbReference type="NCBI Taxonomy" id="118154"/>
    <lineage>
        <taxon>Eukaryota</taxon>
        <taxon>Metazoa</taxon>
        <taxon>Chordata</taxon>
        <taxon>Craniata</taxon>
        <taxon>Vertebrata</taxon>
        <taxon>Euteleostomi</taxon>
        <taxon>Actinopterygii</taxon>
        <taxon>Neopterygii</taxon>
        <taxon>Teleostei</taxon>
        <taxon>Anguilliformes</taxon>
        <taxon>Synaphobranchidae</taxon>
        <taxon>Synaphobranchus</taxon>
    </lineage>
</organism>
<protein>
    <submittedName>
        <fullName evidence="1">Uncharacterized protein</fullName>
    </submittedName>
</protein>
<proteinExistence type="predicted"/>
<evidence type="ECO:0000313" key="1">
    <source>
        <dbReference type="EMBL" id="KAJ8379435.1"/>
    </source>
</evidence>
<dbReference type="Proteomes" id="UP001152622">
    <property type="component" value="Chromosome 1"/>
</dbReference>
<keyword evidence="2" id="KW-1185">Reference proteome</keyword>
<name>A0A9Q1G9C8_SYNKA</name>
<dbReference type="EMBL" id="JAINUF010000001">
    <property type="protein sequence ID" value="KAJ8379435.1"/>
    <property type="molecule type" value="Genomic_DNA"/>
</dbReference>
<reference evidence="1" key="1">
    <citation type="journal article" date="2023" name="Science">
        <title>Genome structures resolve the early diversification of teleost fishes.</title>
        <authorList>
            <person name="Parey E."/>
            <person name="Louis A."/>
            <person name="Montfort J."/>
            <person name="Bouchez O."/>
            <person name="Roques C."/>
            <person name="Iampietro C."/>
            <person name="Lluch J."/>
            <person name="Castinel A."/>
            <person name="Donnadieu C."/>
            <person name="Desvignes T."/>
            <person name="Floi Bucao C."/>
            <person name="Jouanno E."/>
            <person name="Wen M."/>
            <person name="Mejri S."/>
            <person name="Dirks R."/>
            <person name="Jansen H."/>
            <person name="Henkel C."/>
            <person name="Chen W.J."/>
            <person name="Zahm M."/>
            <person name="Cabau C."/>
            <person name="Klopp C."/>
            <person name="Thompson A.W."/>
            <person name="Robinson-Rechavi M."/>
            <person name="Braasch I."/>
            <person name="Lecointre G."/>
            <person name="Bobe J."/>
            <person name="Postlethwait J.H."/>
            <person name="Berthelot C."/>
            <person name="Roest Crollius H."/>
            <person name="Guiguen Y."/>
        </authorList>
    </citation>
    <scope>NUCLEOTIDE SEQUENCE</scope>
    <source>
        <strain evidence="1">WJC10195</strain>
    </source>
</reference>
<evidence type="ECO:0000313" key="2">
    <source>
        <dbReference type="Proteomes" id="UP001152622"/>
    </source>
</evidence>
<gene>
    <name evidence="1" type="ORF">SKAU_G00002130</name>
</gene>